<protein>
    <submittedName>
        <fullName evidence="1">Uncharacterized protein</fullName>
    </submittedName>
</protein>
<reference evidence="1 2" key="2">
    <citation type="journal article" date="2018" name="Nature">
        <title>Mutant phenotypes for thousands of bacterial genes of unknown function.</title>
        <authorList>
            <person name="Price M.N."/>
            <person name="Wetmore K.M."/>
            <person name="Waters R.J."/>
            <person name="Callaghan M."/>
            <person name="Ray J."/>
            <person name="Liu H."/>
            <person name="Kuehl J.V."/>
            <person name="Melnyk R.A."/>
            <person name="Lamson J.S."/>
            <person name="Suh Y."/>
            <person name="Carlson H.K."/>
            <person name="Esquivel Z."/>
            <person name="Sadeeshkumar H."/>
            <person name="Chakraborty R."/>
            <person name="Zane G.M."/>
            <person name="Rubin B.E."/>
            <person name="Wall J.D."/>
            <person name="Visel A."/>
            <person name="Bristow J."/>
            <person name="Blow M.J."/>
            <person name="Arkin A.P."/>
            <person name="Deutschbauer A.M."/>
        </authorList>
    </citation>
    <scope>NUCLEOTIDE SEQUENCE [LARGE SCALE GENOMIC DNA]</scope>
    <source>
        <strain evidence="1 2">FW300-N2E3</strain>
    </source>
</reference>
<accession>A0A0N9WLA4</accession>
<reference evidence="2" key="1">
    <citation type="submission" date="2015-09" db="EMBL/GenBank/DDBJ databases">
        <title>Whole genome sequence of Pseudomonas fluorescens FW300-N2E3.</title>
        <authorList>
            <person name="Ray J."/>
            <person name="Melnyk R."/>
            <person name="Deutschbauer A."/>
        </authorList>
    </citation>
    <scope>NUCLEOTIDE SEQUENCE [LARGE SCALE GENOMIC DNA]</scope>
    <source>
        <strain evidence="2">FW300-N2E3</strain>
    </source>
</reference>
<dbReference type="RefSeq" id="WP_054596669.1">
    <property type="nucleotide sequence ID" value="NZ_CP012830.1"/>
</dbReference>
<sequence length="75" mass="8100">MSEDRVVALEIALKTVMAVAGRQGVAADELCRKSIRAIISDPEFNWVKPDHAEDAIAEIEMAQTAIAHLSLPSAK</sequence>
<dbReference type="AlphaFoldDB" id="A0A0N9WLA4"/>
<proteinExistence type="predicted"/>
<organism evidence="1 2">
    <name type="scientific">Pseudomonas fluorescens</name>
    <dbReference type="NCBI Taxonomy" id="294"/>
    <lineage>
        <taxon>Bacteria</taxon>
        <taxon>Pseudomonadati</taxon>
        <taxon>Pseudomonadota</taxon>
        <taxon>Gammaproteobacteria</taxon>
        <taxon>Pseudomonadales</taxon>
        <taxon>Pseudomonadaceae</taxon>
        <taxon>Pseudomonas</taxon>
    </lineage>
</organism>
<dbReference type="Proteomes" id="UP000066487">
    <property type="component" value="Chromosome"/>
</dbReference>
<evidence type="ECO:0000313" key="2">
    <source>
        <dbReference type="Proteomes" id="UP000066487"/>
    </source>
</evidence>
<dbReference type="OrthoDB" id="7026718at2"/>
<gene>
    <name evidence="1" type="ORF">AO353_20980</name>
</gene>
<evidence type="ECO:0000313" key="1">
    <source>
        <dbReference type="EMBL" id="ALI03419.1"/>
    </source>
</evidence>
<name>A0A0N9WLA4_PSEFL</name>
<dbReference type="EMBL" id="CP012830">
    <property type="protein sequence ID" value="ALI03419.1"/>
    <property type="molecule type" value="Genomic_DNA"/>
</dbReference>